<dbReference type="RefSeq" id="WP_188760829.1">
    <property type="nucleotide sequence ID" value="NZ_BMJB01000006.1"/>
</dbReference>
<proteinExistence type="predicted"/>
<dbReference type="Proteomes" id="UP000648801">
    <property type="component" value="Unassembled WGS sequence"/>
</dbReference>
<dbReference type="EMBL" id="BMJB01000006">
    <property type="protein sequence ID" value="GGA80690.1"/>
    <property type="molecule type" value="Genomic_DNA"/>
</dbReference>
<protein>
    <submittedName>
        <fullName evidence="1">Uncharacterized protein</fullName>
    </submittedName>
</protein>
<reference evidence="1" key="2">
    <citation type="submission" date="2020-09" db="EMBL/GenBank/DDBJ databases">
        <authorList>
            <person name="Sun Q."/>
            <person name="Zhou Y."/>
        </authorList>
    </citation>
    <scope>NUCLEOTIDE SEQUENCE</scope>
    <source>
        <strain evidence="1">CGMCC 1.15447</strain>
    </source>
</reference>
<gene>
    <name evidence="1" type="ORF">GCM10011507_34880</name>
</gene>
<reference evidence="1" key="1">
    <citation type="journal article" date="2014" name="Int. J. Syst. Evol. Microbiol.">
        <title>Complete genome sequence of Corynebacterium casei LMG S-19264T (=DSM 44701T), isolated from a smear-ripened cheese.</title>
        <authorList>
            <consortium name="US DOE Joint Genome Institute (JGI-PGF)"/>
            <person name="Walter F."/>
            <person name="Albersmeier A."/>
            <person name="Kalinowski J."/>
            <person name="Ruckert C."/>
        </authorList>
    </citation>
    <scope>NUCLEOTIDE SEQUENCE</scope>
    <source>
        <strain evidence="1">CGMCC 1.15447</strain>
    </source>
</reference>
<evidence type="ECO:0000313" key="2">
    <source>
        <dbReference type="Proteomes" id="UP000648801"/>
    </source>
</evidence>
<sequence>MSKKSRFNSAAEKIDPTLPFTEIEIDGKTYKMCFNHRALARAEVKLLAAGHDANLLLRIGNLTFDSVRTLFAVSLYHYQPEMDFDTALKLFTRELALPITNAMLEAWNGNMPKPEADSGRPLEPA</sequence>
<comment type="caution">
    <text evidence="1">The sequence shown here is derived from an EMBL/GenBank/DDBJ whole genome shotgun (WGS) entry which is preliminary data.</text>
</comment>
<name>A0A916WA84_9BACT</name>
<accession>A0A916WA84</accession>
<organism evidence="1 2">
    <name type="scientific">Edaphobacter acidisoli</name>
    <dbReference type="NCBI Taxonomy" id="2040573"/>
    <lineage>
        <taxon>Bacteria</taxon>
        <taxon>Pseudomonadati</taxon>
        <taxon>Acidobacteriota</taxon>
        <taxon>Terriglobia</taxon>
        <taxon>Terriglobales</taxon>
        <taxon>Acidobacteriaceae</taxon>
        <taxon>Edaphobacter</taxon>
    </lineage>
</organism>
<keyword evidence="2" id="KW-1185">Reference proteome</keyword>
<dbReference type="AlphaFoldDB" id="A0A916WA84"/>
<evidence type="ECO:0000313" key="1">
    <source>
        <dbReference type="EMBL" id="GGA80690.1"/>
    </source>
</evidence>